<feature type="domain" description="Transcription regulator AsnC/Lrp ligand binding" evidence="1">
    <location>
        <begin position="66"/>
        <end position="139"/>
    </location>
</feature>
<dbReference type="AlphaFoldDB" id="A0AAU0UQC8"/>
<gene>
    <name evidence="2" type="ORF">MFMK1_002331</name>
</gene>
<reference evidence="2 3" key="1">
    <citation type="submission" date="2023-04" db="EMBL/GenBank/DDBJ databases">
        <authorList>
            <person name="Hsu D."/>
        </authorList>
    </citation>
    <scope>NUCLEOTIDE SEQUENCE [LARGE SCALE GENOMIC DNA]</scope>
    <source>
        <strain evidence="2 3">MK1</strain>
    </source>
</reference>
<evidence type="ECO:0000313" key="2">
    <source>
        <dbReference type="EMBL" id="WRO22500.1"/>
    </source>
</evidence>
<dbReference type="InterPro" id="IPR050684">
    <property type="entry name" value="HTH-Siroheme_Decarb"/>
</dbReference>
<dbReference type="Proteomes" id="UP001329915">
    <property type="component" value="Chromosome"/>
</dbReference>
<dbReference type="InterPro" id="IPR011008">
    <property type="entry name" value="Dimeric_a/b-barrel"/>
</dbReference>
<proteinExistence type="predicted"/>
<dbReference type="SUPFAM" id="SSF46785">
    <property type="entry name" value="Winged helix' DNA-binding domain"/>
    <property type="match status" value="1"/>
</dbReference>
<dbReference type="PANTHER" id="PTHR43413:SF7">
    <property type="entry name" value="HTH-TYPE TRANSCRIPTIONAL REGULATOR PTR2"/>
    <property type="match status" value="1"/>
</dbReference>
<dbReference type="InterPro" id="IPR036388">
    <property type="entry name" value="WH-like_DNA-bd_sf"/>
</dbReference>
<dbReference type="InterPro" id="IPR019888">
    <property type="entry name" value="Tscrpt_reg_AsnC-like"/>
</dbReference>
<dbReference type="SUPFAM" id="SSF54909">
    <property type="entry name" value="Dimeric alpha+beta barrel"/>
    <property type="match status" value="1"/>
</dbReference>
<evidence type="ECO:0000259" key="1">
    <source>
        <dbReference type="Pfam" id="PF01037"/>
    </source>
</evidence>
<name>A0AAU0UQC8_9FIRM</name>
<dbReference type="EMBL" id="CP121694">
    <property type="protein sequence ID" value="WRO22500.1"/>
    <property type="molecule type" value="Genomic_DNA"/>
</dbReference>
<dbReference type="RefSeq" id="WP_366921909.1">
    <property type="nucleotide sequence ID" value="NZ_CP121694.1"/>
</dbReference>
<dbReference type="PANTHER" id="PTHR43413">
    <property type="entry name" value="TRANSCRIPTIONAL REGULATOR, ASNC FAMILY"/>
    <property type="match status" value="1"/>
</dbReference>
<dbReference type="Pfam" id="PF01037">
    <property type="entry name" value="AsnC_trans_reg"/>
    <property type="match status" value="1"/>
</dbReference>
<dbReference type="Gene3D" id="1.10.10.10">
    <property type="entry name" value="Winged helix-like DNA-binding domain superfamily/Winged helix DNA-binding domain"/>
    <property type="match status" value="1"/>
</dbReference>
<evidence type="ECO:0000313" key="3">
    <source>
        <dbReference type="Proteomes" id="UP001329915"/>
    </source>
</evidence>
<dbReference type="Pfam" id="PF13412">
    <property type="entry name" value="HTH_24"/>
    <property type="match status" value="1"/>
</dbReference>
<keyword evidence="3" id="KW-1185">Reference proteome</keyword>
<dbReference type="SMART" id="SM00344">
    <property type="entry name" value="HTH_ASNC"/>
    <property type="match status" value="1"/>
</dbReference>
<dbReference type="InterPro" id="IPR019887">
    <property type="entry name" value="Tscrpt_reg_AsnC/Lrp_C"/>
</dbReference>
<dbReference type="KEGG" id="dbc:MFMK1_002331"/>
<protein>
    <submittedName>
        <fullName evidence="2">Lrp/AsnC family transcriptional regulator</fullName>
    </submittedName>
</protein>
<dbReference type="InterPro" id="IPR036390">
    <property type="entry name" value="WH_DNA-bd_sf"/>
</dbReference>
<accession>A0AAU0UQC8</accession>
<sequence length="160" mass="18052">MREKILELLRCNARISHGQIAVMLGVPEDELTSEIKAMEEEKVIIKYNTLINWDKTAANRVSAQIDVKVIPQRDVGFDEVAERIYRFPEVLSVALMSGGYDLSVVVEGKGMKEVALFVAEKLATIEHVQSTMTHFVLKQYKDAGVIFDDGEEDRRQVISP</sequence>
<organism evidence="2 3">
    <name type="scientific">Metallumcola ferriviriculae</name>
    <dbReference type="NCBI Taxonomy" id="3039180"/>
    <lineage>
        <taxon>Bacteria</taxon>
        <taxon>Bacillati</taxon>
        <taxon>Bacillota</taxon>
        <taxon>Clostridia</taxon>
        <taxon>Neomoorellales</taxon>
        <taxon>Desulfitibacteraceae</taxon>
        <taxon>Metallumcola</taxon>
    </lineage>
</organism>
<dbReference type="Gene3D" id="3.30.70.920">
    <property type="match status" value="1"/>
</dbReference>